<proteinExistence type="predicted"/>
<organism evidence="2 3">
    <name type="scientific">Kluyvera genomosp. 3</name>
    <dbReference type="NCBI Taxonomy" id="2774055"/>
    <lineage>
        <taxon>Bacteria</taxon>
        <taxon>Pseudomonadati</taxon>
        <taxon>Pseudomonadota</taxon>
        <taxon>Gammaproteobacteria</taxon>
        <taxon>Enterobacterales</taxon>
        <taxon>Enterobacteriaceae</taxon>
        <taxon>Kluyvera</taxon>
    </lineage>
</organism>
<accession>A0A6G9RML7</accession>
<dbReference type="KEGG" id="kgn:GY169_12300"/>
<evidence type="ECO:0000313" key="3">
    <source>
        <dbReference type="Proteomes" id="UP000503580"/>
    </source>
</evidence>
<dbReference type="EMBL" id="CP050321">
    <property type="protein sequence ID" value="QIR27535.1"/>
    <property type="molecule type" value="Genomic_DNA"/>
</dbReference>
<keyword evidence="1" id="KW-0812">Transmembrane</keyword>
<dbReference type="RefSeq" id="WP_167575913.1">
    <property type="nucleotide sequence ID" value="NZ_CP050321.1"/>
</dbReference>
<keyword evidence="1" id="KW-1133">Transmembrane helix</keyword>
<name>A0A6G9RML7_9ENTR</name>
<dbReference type="AlphaFoldDB" id="A0A6G9RML7"/>
<evidence type="ECO:0000256" key="1">
    <source>
        <dbReference type="SAM" id="Phobius"/>
    </source>
</evidence>
<sequence length="290" mass="32569">MSPDTKALIDAINGLNHTDSFLKCYIYPLLPAIISTLAGFVLATINFNKQESVKSDAAKINNANKFIIKAESAFQSLMVVKNIYQGRLTDEPIQRAITIGKIEVYLPELNGVEELVFLAEGNNLRPGDSYNSTWNNIPRISAMLGNYLYAVERINARNKSREELFKHIPIGVTSFGLEELGADGYQKLKTHVNDTEVLVSMVDALIIEFDSFLKNISTSIKKSLNVDRVKHLSTIVNYNGNNPLIEQSLVRSPEPNYTLLANILEIDENAVRASFRNYYFDTDLQQNSEE</sequence>
<protein>
    <submittedName>
        <fullName evidence="2">Uncharacterized protein</fullName>
    </submittedName>
</protein>
<evidence type="ECO:0000313" key="2">
    <source>
        <dbReference type="EMBL" id="QIR27535.1"/>
    </source>
</evidence>
<keyword evidence="3" id="KW-1185">Reference proteome</keyword>
<feature type="transmembrane region" description="Helical" evidence="1">
    <location>
        <begin position="25"/>
        <end position="45"/>
    </location>
</feature>
<gene>
    <name evidence="2" type="ORF">GY169_12300</name>
</gene>
<dbReference type="Proteomes" id="UP000503580">
    <property type="component" value="Chromosome"/>
</dbReference>
<reference evidence="2 3" key="1">
    <citation type="submission" date="2020-02" db="EMBL/GenBank/DDBJ databases">
        <title>Whole genome PO2S7.</title>
        <authorList>
            <person name="Singha K.M."/>
        </authorList>
    </citation>
    <scope>NUCLEOTIDE SEQUENCE [LARGE SCALE GENOMIC DNA]</scope>
    <source>
        <strain evidence="2 3">PO2S7</strain>
    </source>
</reference>
<keyword evidence="1" id="KW-0472">Membrane</keyword>